<dbReference type="InterPro" id="IPR050789">
    <property type="entry name" value="Diverse_Enzym_Activities"/>
</dbReference>
<dbReference type="SUPFAM" id="SSF56601">
    <property type="entry name" value="beta-lactamase/transpeptidase-like"/>
    <property type="match status" value="1"/>
</dbReference>
<dbReference type="PANTHER" id="PTHR43283:SF18">
    <property type="match status" value="1"/>
</dbReference>
<keyword evidence="1" id="KW-0732">Signal</keyword>
<organism evidence="3 4">
    <name type="scientific">Glycocaulis abyssi</name>
    <dbReference type="NCBI Taxonomy" id="1433403"/>
    <lineage>
        <taxon>Bacteria</taxon>
        <taxon>Pseudomonadati</taxon>
        <taxon>Pseudomonadota</taxon>
        <taxon>Alphaproteobacteria</taxon>
        <taxon>Maricaulales</taxon>
        <taxon>Maricaulaceae</taxon>
        <taxon>Glycocaulis</taxon>
    </lineage>
</organism>
<dbReference type="InterPro" id="IPR012338">
    <property type="entry name" value="Beta-lactam/transpept-like"/>
</dbReference>
<dbReference type="InterPro" id="IPR001466">
    <property type="entry name" value="Beta-lactam-related"/>
</dbReference>
<keyword evidence="4" id="KW-1185">Reference proteome</keyword>
<dbReference type="PROSITE" id="PS51257">
    <property type="entry name" value="PROKAR_LIPOPROTEIN"/>
    <property type="match status" value="1"/>
</dbReference>
<dbReference type="PANTHER" id="PTHR43283">
    <property type="entry name" value="BETA-LACTAMASE-RELATED"/>
    <property type="match status" value="1"/>
</dbReference>
<feature type="chain" id="PRO_5046517272" evidence="1">
    <location>
        <begin position="20"/>
        <end position="391"/>
    </location>
</feature>
<dbReference type="EC" id="3.-.-.-" evidence="3"/>
<dbReference type="RefSeq" id="WP_371394649.1">
    <property type="nucleotide sequence ID" value="NZ_CP163421.1"/>
</dbReference>
<dbReference type="Proteomes" id="UP001596024">
    <property type="component" value="Unassembled WGS sequence"/>
</dbReference>
<dbReference type="EMBL" id="JBHSGQ010000001">
    <property type="protein sequence ID" value="MFC4723967.1"/>
    <property type="molecule type" value="Genomic_DNA"/>
</dbReference>
<evidence type="ECO:0000313" key="3">
    <source>
        <dbReference type="EMBL" id="MFC4723967.1"/>
    </source>
</evidence>
<reference evidence="4" key="1">
    <citation type="journal article" date="2019" name="Int. J. Syst. Evol. Microbiol.">
        <title>The Global Catalogue of Microorganisms (GCM) 10K type strain sequencing project: providing services to taxonomists for standard genome sequencing and annotation.</title>
        <authorList>
            <consortium name="The Broad Institute Genomics Platform"/>
            <consortium name="The Broad Institute Genome Sequencing Center for Infectious Disease"/>
            <person name="Wu L."/>
            <person name="Ma J."/>
        </authorList>
    </citation>
    <scope>NUCLEOTIDE SEQUENCE [LARGE SCALE GENOMIC DNA]</scope>
    <source>
        <strain evidence="4">CCUG 62981</strain>
    </source>
</reference>
<dbReference type="GO" id="GO:0016787">
    <property type="term" value="F:hydrolase activity"/>
    <property type="evidence" value="ECO:0007669"/>
    <property type="project" value="UniProtKB-KW"/>
</dbReference>
<evidence type="ECO:0000313" key="4">
    <source>
        <dbReference type="Proteomes" id="UP001596024"/>
    </source>
</evidence>
<gene>
    <name evidence="3" type="ORF">ACFPB0_01560</name>
</gene>
<proteinExistence type="predicted"/>
<name>A0ABV9N6I3_9PROT</name>
<feature type="signal peptide" evidence="1">
    <location>
        <begin position="1"/>
        <end position="19"/>
    </location>
</feature>
<accession>A0ABV9N6I3</accession>
<sequence length="391" mass="43009">MIRAVCAVLAAGFAISGCAASGDDGVYTRPDGTALSAADIHQTVERHMDAAGVPGLTLALVADGEVVFARAYGWRDVANELPLQTDTVMHGASLTKAAFGYMVVQLADEGLVDLDASIADLLPQPLPEYERYGDLEGDERWRLLTPRILLSHTSGLPNWRWFLDDQRLVFFFEPGERYVYSGEGLQILQLALEEGLGLDIGEEMQARVFDRFGMTRTAMSWREDFADNFAHGYTRDGEYVAYRPRNRVVVAGSMDTTLDDYAAFLAGLTRREGLSDAAFAELTAPQIAITSSRQFPSHLPEDTDENADIGLSYGLGWGIYETPYGRAIFKEGNEDGTNNYALCLIEAARCLLILSNRARADSTFLYLANALLGETGLPWAWKGYVPYDHAD</sequence>
<evidence type="ECO:0000256" key="1">
    <source>
        <dbReference type="SAM" id="SignalP"/>
    </source>
</evidence>
<feature type="domain" description="Beta-lactamase-related" evidence="2">
    <location>
        <begin position="42"/>
        <end position="360"/>
    </location>
</feature>
<keyword evidence="3" id="KW-0378">Hydrolase</keyword>
<dbReference type="Gene3D" id="3.40.710.10">
    <property type="entry name" value="DD-peptidase/beta-lactamase superfamily"/>
    <property type="match status" value="1"/>
</dbReference>
<dbReference type="Pfam" id="PF00144">
    <property type="entry name" value="Beta-lactamase"/>
    <property type="match status" value="1"/>
</dbReference>
<comment type="caution">
    <text evidence="3">The sequence shown here is derived from an EMBL/GenBank/DDBJ whole genome shotgun (WGS) entry which is preliminary data.</text>
</comment>
<protein>
    <submittedName>
        <fullName evidence="3">Serine hydrolase domain-containing protein</fullName>
        <ecNumber evidence="3">3.-.-.-</ecNumber>
    </submittedName>
</protein>
<evidence type="ECO:0000259" key="2">
    <source>
        <dbReference type="Pfam" id="PF00144"/>
    </source>
</evidence>